<dbReference type="RefSeq" id="WP_238386661.1">
    <property type="nucleotide sequence ID" value="NZ_FOBB01000007.1"/>
</dbReference>
<name>A0A1H8CCY5_9BACT</name>
<dbReference type="STRING" id="573321.SAMN04488505_10773"/>
<accession>A0A1H8CCY5</accession>
<dbReference type="AlphaFoldDB" id="A0A1H8CCY5"/>
<feature type="signal peptide" evidence="6">
    <location>
        <begin position="1"/>
        <end position="21"/>
    </location>
</feature>
<proteinExistence type="inferred from homology"/>
<evidence type="ECO:0000256" key="2">
    <source>
        <dbReference type="ARBA" id="ARBA00006275"/>
    </source>
</evidence>
<keyword evidence="5" id="KW-0998">Cell outer membrane</keyword>
<protein>
    <submittedName>
        <fullName evidence="9">Starch-binding associating with outer membrane</fullName>
    </submittedName>
</protein>
<evidence type="ECO:0000256" key="1">
    <source>
        <dbReference type="ARBA" id="ARBA00004442"/>
    </source>
</evidence>
<evidence type="ECO:0000256" key="4">
    <source>
        <dbReference type="ARBA" id="ARBA00023136"/>
    </source>
</evidence>
<dbReference type="Proteomes" id="UP000198984">
    <property type="component" value="Unassembled WGS sequence"/>
</dbReference>
<evidence type="ECO:0000256" key="3">
    <source>
        <dbReference type="ARBA" id="ARBA00022729"/>
    </source>
</evidence>
<organism evidence="9 10">
    <name type="scientific">Chitinophaga rupis</name>
    <dbReference type="NCBI Taxonomy" id="573321"/>
    <lineage>
        <taxon>Bacteria</taxon>
        <taxon>Pseudomonadati</taxon>
        <taxon>Bacteroidota</taxon>
        <taxon>Chitinophagia</taxon>
        <taxon>Chitinophagales</taxon>
        <taxon>Chitinophagaceae</taxon>
        <taxon>Chitinophaga</taxon>
    </lineage>
</organism>
<dbReference type="Pfam" id="PF07980">
    <property type="entry name" value="SusD_RagB"/>
    <property type="match status" value="1"/>
</dbReference>
<feature type="domain" description="SusD-like N-terminal" evidence="8">
    <location>
        <begin position="110"/>
        <end position="228"/>
    </location>
</feature>
<gene>
    <name evidence="9" type="ORF">SAMN04488505_10773</name>
</gene>
<dbReference type="Gene3D" id="1.25.40.390">
    <property type="match status" value="1"/>
</dbReference>
<dbReference type="InterPro" id="IPR033985">
    <property type="entry name" value="SusD-like_N"/>
</dbReference>
<feature type="domain" description="RagB/SusD" evidence="7">
    <location>
        <begin position="268"/>
        <end position="568"/>
    </location>
</feature>
<evidence type="ECO:0000256" key="6">
    <source>
        <dbReference type="SAM" id="SignalP"/>
    </source>
</evidence>
<evidence type="ECO:0000256" key="5">
    <source>
        <dbReference type="ARBA" id="ARBA00023237"/>
    </source>
</evidence>
<evidence type="ECO:0000313" key="10">
    <source>
        <dbReference type="Proteomes" id="UP000198984"/>
    </source>
</evidence>
<evidence type="ECO:0000259" key="7">
    <source>
        <dbReference type="Pfam" id="PF07980"/>
    </source>
</evidence>
<dbReference type="Pfam" id="PF14322">
    <property type="entry name" value="SusD-like_3"/>
    <property type="match status" value="1"/>
</dbReference>
<comment type="subcellular location">
    <subcellularLocation>
        <location evidence="1">Cell outer membrane</location>
    </subcellularLocation>
</comment>
<keyword evidence="10" id="KW-1185">Reference proteome</keyword>
<dbReference type="SUPFAM" id="SSF48452">
    <property type="entry name" value="TPR-like"/>
    <property type="match status" value="1"/>
</dbReference>
<evidence type="ECO:0000259" key="8">
    <source>
        <dbReference type="Pfam" id="PF14322"/>
    </source>
</evidence>
<comment type="similarity">
    <text evidence="2">Belongs to the SusD family.</text>
</comment>
<evidence type="ECO:0000313" key="9">
    <source>
        <dbReference type="EMBL" id="SEM92943.1"/>
    </source>
</evidence>
<sequence>MMKLHINKMVLLLMATCTITACTKKLDEYNPGGATVESLFNTPEGFESAVTATYTYNRSLFGKEEGYALLEAGTDIWTNAAFNGNTGINGIFPNTPLTTYQGLISDNLWVNTNLWVPCYAAINLCNTGLKHINDAGLADTRKLVLEGELRCMRAWYYYLLAEAFGPVNFTLEPTEGMLTTANRTPVEKIYEQIFADLQFAIDHLPSTAADYGRATKPVAEALMARINLTRGNNQAASNYANNVIKNYKFSLLPNYADLWKMENEKNVEVVWGLNYSKNLEVNAGSNVGHSMFVMNYIDQPGMQPDVPNEVANVRWMPTQFLLDLFDETSDARFSASFKQAWISNNSKTLPKWTTADAAQNPALAPLVGQNKFEVGDTAVFVSKYPVDNFQQKYSTRYRYTTYDRDDIYDANGKPKDRFHYITLQKFADPTRGSATEPQSSRDAFLIRLAEMYLVVAEAQMKLGKLDSAALYINNLRKRAIIPGKEAAMEVKPAAINIDFILDERARELAGEQLRWFDLKRTGKLLERVTSHNPDAAAYIKSYHTLRPIPQAQLDAVTNKSEFKQNDGY</sequence>
<dbReference type="PROSITE" id="PS51257">
    <property type="entry name" value="PROKAR_LIPOPROTEIN"/>
    <property type="match status" value="1"/>
</dbReference>
<reference evidence="9 10" key="1">
    <citation type="submission" date="2016-10" db="EMBL/GenBank/DDBJ databases">
        <authorList>
            <person name="de Groot N.N."/>
        </authorList>
    </citation>
    <scope>NUCLEOTIDE SEQUENCE [LARGE SCALE GENOMIC DNA]</scope>
    <source>
        <strain evidence="9 10">DSM 21039</strain>
    </source>
</reference>
<dbReference type="EMBL" id="FOBB01000007">
    <property type="protein sequence ID" value="SEM92943.1"/>
    <property type="molecule type" value="Genomic_DNA"/>
</dbReference>
<feature type="chain" id="PRO_5011571014" evidence="6">
    <location>
        <begin position="22"/>
        <end position="568"/>
    </location>
</feature>
<keyword evidence="4" id="KW-0472">Membrane</keyword>
<dbReference type="InterPro" id="IPR012944">
    <property type="entry name" value="SusD_RagB_dom"/>
</dbReference>
<keyword evidence="3 6" id="KW-0732">Signal</keyword>
<dbReference type="InterPro" id="IPR011990">
    <property type="entry name" value="TPR-like_helical_dom_sf"/>
</dbReference>
<dbReference type="GO" id="GO:0009279">
    <property type="term" value="C:cell outer membrane"/>
    <property type="evidence" value="ECO:0007669"/>
    <property type="project" value="UniProtKB-SubCell"/>
</dbReference>